<evidence type="ECO:0000313" key="3">
    <source>
        <dbReference type="Proteomes" id="UP000645828"/>
    </source>
</evidence>
<dbReference type="EMBL" id="CAJHUB010000664">
    <property type="protein sequence ID" value="CAD7672033.1"/>
    <property type="molecule type" value="Genomic_DNA"/>
</dbReference>
<accession>A0A811Y4L7</accession>
<evidence type="ECO:0000256" key="1">
    <source>
        <dbReference type="SAM" id="MobiDB-lite"/>
    </source>
</evidence>
<comment type="caution">
    <text evidence="2">The sequence shown here is derived from an EMBL/GenBank/DDBJ whole genome shotgun (WGS) entry which is preliminary data.</text>
</comment>
<name>A0A811Y4L7_NYCPR</name>
<proteinExistence type="predicted"/>
<organism evidence="2 3">
    <name type="scientific">Nyctereutes procyonoides</name>
    <name type="common">Raccoon dog</name>
    <name type="synonym">Canis procyonoides</name>
    <dbReference type="NCBI Taxonomy" id="34880"/>
    <lineage>
        <taxon>Eukaryota</taxon>
        <taxon>Metazoa</taxon>
        <taxon>Chordata</taxon>
        <taxon>Craniata</taxon>
        <taxon>Vertebrata</taxon>
        <taxon>Euteleostomi</taxon>
        <taxon>Mammalia</taxon>
        <taxon>Eutheria</taxon>
        <taxon>Laurasiatheria</taxon>
        <taxon>Carnivora</taxon>
        <taxon>Caniformia</taxon>
        <taxon>Canidae</taxon>
        <taxon>Nyctereutes</taxon>
    </lineage>
</organism>
<sequence length="162" mass="16209">MGEGDTGGDGTHLAAPPPLPVAAAEPAAPGTIFRRRLLLGGGYQPPIGHRQPTRPPASRVPVTAPDSRREGGSRGAGATREPEGSAEGSAGPRTPPRRGLLLSTPALPPRSMPGNGGRGEGRPGDPGGAGRRAQVRKSAGSREGGGSARSRRGPACGSAVLW</sequence>
<reference evidence="2" key="1">
    <citation type="submission" date="2020-12" db="EMBL/GenBank/DDBJ databases">
        <authorList>
            <consortium name="Molecular Ecology Group"/>
        </authorList>
    </citation>
    <scope>NUCLEOTIDE SEQUENCE</scope>
    <source>
        <strain evidence="2">TBG_1078</strain>
    </source>
</reference>
<dbReference type="Proteomes" id="UP000645828">
    <property type="component" value="Unassembled WGS sequence"/>
</dbReference>
<feature type="compositionally biased region" description="Low complexity" evidence="1">
    <location>
        <begin position="153"/>
        <end position="162"/>
    </location>
</feature>
<keyword evidence="3" id="KW-1185">Reference proteome</keyword>
<evidence type="ECO:0000313" key="2">
    <source>
        <dbReference type="EMBL" id="CAD7672033.1"/>
    </source>
</evidence>
<protein>
    <submittedName>
        <fullName evidence="2">(raccoon dog) hypothetical protein</fullName>
    </submittedName>
</protein>
<dbReference type="AlphaFoldDB" id="A0A811Y4L7"/>
<feature type="region of interest" description="Disordered" evidence="1">
    <location>
        <begin position="1"/>
        <end position="162"/>
    </location>
</feature>
<feature type="compositionally biased region" description="Gly residues" evidence="1">
    <location>
        <begin position="1"/>
        <end position="10"/>
    </location>
</feature>
<gene>
    <name evidence="2" type="ORF">NYPRO_LOCUS4828</name>
</gene>
<feature type="compositionally biased region" description="Gly residues" evidence="1">
    <location>
        <begin position="114"/>
        <end position="130"/>
    </location>
</feature>